<proteinExistence type="predicted"/>
<comment type="caution">
    <text evidence="1">The sequence shown here is derived from an EMBL/GenBank/DDBJ whole genome shotgun (WGS) entry which is preliminary data.</text>
</comment>
<gene>
    <name evidence="1" type="ORF">HOLDEFILI_02903</name>
</gene>
<sequence>MFFAPPIDYNRMMKHVPWGKMITVGTLREDFTRINGADFTEPITAGIFVSIAAWASFQRSADETPYWRTLKASGELNPKYPGGVLAQKAKLEAEGHSIVQKGRKNLRVYVQNDEDVLFDLD</sequence>
<evidence type="ECO:0000313" key="1">
    <source>
        <dbReference type="EMBL" id="EEF66941.1"/>
    </source>
</evidence>
<accession>B9YAP6</accession>
<dbReference type="Proteomes" id="UP000005950">
    <property type="component" value="Unassembled WGS sequence"/>
</dbReference>
<dbReference type="Gene3D" id="1.10.10.10">
    <property type="entry name" value="Winged helix-like DNA-binding domain superfamily/Winged helix DNA-binding domain"/>
    <property type="match status" value="1"/>
</dbReference>
<dbReference type="EMBL" id="ACCF01000185">
    <property type="protein sequence ID" value="EEF66941.1"/>
    <property type="molecule type" value="Genomic_DNA"/>
</dbReference>
<dbReference type="STRING" id="545696.HOLDEFILI_02903"/>
<name>B9YAP6_9FIRM</name>
<evidence type="ECO:0000313" key="2">
    <source>
        <dbReference type="Proteomes" id="UP000005950"/>
    </source>
</evidence>
<dbReference type="eggNOG" id="COG3695">
    <property type="taxonomic scope" value="Bacteria"/>
</dbReference>
<reference evidence="1 2" key="2">
    <citation type="submission" date="2009-02" db="EMBL/GenBank/DDBJ databases">
        <title>Draft genome sequence of Holdemania filiformis DSM 12042.</title>
        <authorList>
            <person name="Sudarsanam P."/>
            <person name="Ley R."/>
            <person name="Guruge J."/>
            <person name="Turnbaugh P.J."/>
            <person name="Mahowald M."/>
            <person name="Liep D."/>
            <person name="Gordon J."/>
        </authorList>
    </citation>
    <scope>NUCLEOTIDE SEQUENCE [LARGE SCALE GENOMIC DNA]</scope>
    <source>
        <strain evidence="1 2">DSM 12042</strain>
    </source>
</reference>
<dbReference type="RefSeq" id="WP_006060068.1">
    <property type="nucleotide sequence ID" value="NZ_GG657559.1"/>
</dbReference>
<dbReference type="HOGENOM" id="CLU_116217_0_0_9"/>
<reference evidence="1 2" key="1">
    <citation type="submission" date="2008-12" db="EMBL/GenBank/DDBJ databases">
        <authorList>
            <person name="Fulton L."/>
            <person name="Clifton S."/>
            <person name="Fulton B."/>
            <person name="Xu J."/>
            <person name="Minx P."/>
            <person name="Pepin K.H."/>
            <person name="Johnson M."/>
            <person name="Bhonagiri V."/>
            <person name="Nash W.E."/>
            <person name="Mardis E.R."/>
            <person name="Wilson R.K."/>
        </authorList>
    </citation>
    <scope>NUCLEOTIDE SEQUENCE [LARGE SCALE GENOMIC DNA]</scope>
    <source>
        <strain evidence="1 2">DSM 12042</strain>
    </source>
</reference>
<dbReference type="InterPro" id="IPR036388">
    <property type="entry name" value="WH-like_DNA-bd_sf"/>
</dbReference>
<dbReference type="AlphaFoldDB" id="B9YAP6"/>
<organism evidence="1 2">
    <name type="scientific">Holdemania filiformis DSM 12042</name>
    <dbReference type="NCBI Taxonomy" id="545696"/>
    <lineage>
        <taxon>Bacteria</taxon>
        <taxon>Bacillati</taxon>
        <taxon>Bacillota</taxon>
        <taxon>Erysipelotrichia</taxon>
        <taxon>Erysipelotrichales</taxon>
        <taxon>Erysipelotrichaceae</taxon>
        <taxon>Holdemania</taxon>
    </lineage>
</organism>
<protein>
    <submittedName>
        <fullName evidence="1">Uncharacterized protein</fullName>
    </submittedName>
</protein>